<proteinExistence type="predicted"/>
<sequence>MFENILWKMVKKRLIPKRKISRVHRSRKGVKRVVCVAFPLDQMFKSADDFIDALMEILQEDLPFVDLLIFPRLTGNLLAGVSPIRIENFEKLDPFYTDLLRYISKGLDVPIVAPGVETFRTSPDVLVIENGEVLHRYTLRERFAVADFGEWYAAVLRKEDTLSSKALRPLVEKNVFTFIHFDLETEENDWWKEKKGLWARSQSLEVFGIKVSPRGTFLGKTYRGKSYVSAPIPLTPNLTGFLRQDCGVKMSVDLELDLLKGKRHRIDTVKHILFRG</sequence>
<name>A0A101ERR1_9THEM</name>
<comment type="caution">
    <text evidence="1">The sequence shown here is derived from an EMBL/GenBank/DDBJ whole genome shotgun (WGS) entry which is preliminary data.</text>
</comment>
<dbReference type="PATRIC" id="fig|93930.3.peg.808"/>
<reference evidence="1 2" key="1">
    <citation type="journal article" date="2015" name="MBio">
        <title>Genome-Resolved Metagenomic Analysis Reveals Roles for Candidate Phyla and Other Microbial Community Members in Biogeochemical Transformations in Oil Reservoirs.</title>
        <authorList>
            <person name="Hu P."/>
            <person name="Tom L."/>
            <person name="Singh A."/>
            <person name="Thomas B.C."/>
            <person name="Baker B.J."/>
            <person name="Piceno Y.M."/>
            <person name="Andersen G.L."/>
            <person name="Banfield J.F."/>
        </authorList>
    </citation>
    <scope>NUCLEOTIDE SEQUENCE [LARGE SCALE GENOMIC DNA]</scope>
    <source>
        <strain evidence="1">46_26</strain>
    </source>
</reference>
<dbReference type="AlphaFoldDB" id="A0A101ERR1"/>
<organism evidence="1 2">
    <name type="scientific">Thermotoga petrophila</name>
    <dbReference type="NCBI Taxonomy" id="93929"/>
    <lineage>
        <taxon>Bacteria</taxon>
        <taxon>Thermotogati</taxon>
        <taxon>Thermotogota</taxon>
        <taxon>Thermotogae</taxon>
        <taxon>Thermotogales</taxon>
        <taxon>Thermotogaceae</taxon>
        <taxon>Thermotoga</taxon>
    </lineage>
</organism>
<dbReference type="Proteomes" id="UP000058636">
    <property type="component" value="Unassembled WGS sequence"/>
</dbReference>
<protein>
    <submittedName>
        <fullName evidence="1">Uncharacterized protein</fullName>
    </submittedName>
</protein>
<evidence type="ECO:0000313" key="2">
    <source>
        <dbReference type="Proteomes" id="UP000058636"/>
    </source>
</evidence>
<accession>A0A101ERR1</accession>
<dbReference type="EMBL" id="LGFG01000007">
    <property type="protein sequence ID" value="KUK23713.1"/>
    <property type="molecule type" value="Genomic_DNA"/>
</dbReference>
<evidence type="ECO:0000313" key="1">
    <source>
        <dbReference type="EMBL" id="KUK23713.1"/>
    </source>
</evidence>
<gene>
    <name evidence="1" type="ORF">XD57_0179</name>
</gene>